<name>A0A3G5AFZ5_9VIRU</name>
<proteinExistence type="predicted"/>
<protein>
    <submittedName>
        <fullName evidence="1">Uncharacterized protein</fullName>
    </submittedName>
</protein>
<evidence type="ECO:0000313" key="1">
    <source>
        <dbReference type="EMBL" id="AYV86110.1"/>
    </source>
</evidence>
<reference evidence="1" key="1">
    <citation type="submission" date="2018-10" db="EMBL/GenBank/DDBJ databases">
        <title>Hidden diversity of soil giant viruses.</title>
        <authorList>
            <person name="Schulz F."/>
            <person name="Alteio L."/>
            <person name="Goudeau D."/>
            <person name="Ryan E.M."/>
            <person name="Malmstrom R.R."/>
            <person name="Blanchard J."/>
            <person name="Woyke T."/>
        </authorList>
    </citation>
    <scope>NUCLEOTIDE SEQUENCE</scope>
    <source>
        <strain evidence="1">SOV1</strain>
    </source>
</reference>
<sequence length="139" mass="14791">MSLSSVLTSDTAIPYTGTPVTFLTVPINAGKYYYRIYLLATNNYSISTLGIQLALQSGNTFTNTSIGYYNDGVNNTNITGTATTFNVASLTTNKTSALPIFAEGVVTIGTNDTLLIKGFANTNFTITWELGSGVFLTSL</sequence>
<organism evidence="1">
    <name type="scientific">Solivirus sp</name>
    <dbReference type="NCBI Taxonomy" id="2487772"/>
    <lineage>
        <taxon>Viruses</taxon>
        <taxon>Pithoviruses</taxon>
    </lineage>
</organism>
<gene>
    <name evidence="1" type="ORF">Solivirus7_8</name>
</gene>
<dbReference type="EMBL" id="MK072495">
    <property type="protein sequence ID" value="AYV86110.1"/>
    <property type="molecule type" value="Genomic_DNA"/>
</dbReference>
<accession>A0A3G5AFZ5</accession>